<gene>
    <name evidence="11" type="ORF">AUP43_14170</name>
</gene>
<evidence type="ECO:0000256" key="8">
    <source>
        <dbReference type="SAM" id="Phobius"/>
    </source>
</evidence>
<keyword evidence="3 8" id="KW-0812">Transmembrane</keyword>
<dbReference type="NCBIfam" id="TIGR01194">
    <property type="entry name" value="cyc_pep_trnsptr"/>
    <property type="match status" value="1"/>
</dbReference>
<protein>
    <recommendedName>
        <fullName evidence="13">Peptide ABC transporter</fullName>
    </recommendedName>
</protein>
<dbReference type="AlphaFoldDB" id="A0A154VI77"/>
<reference evidence="11 12" key="1">
    <citation type="submission" date="2015-12" db="EMBL/GenBank/DDBJ databases">
        <title>Genome sequence of Oceanibaculum pacificum MCCC 1A02656.</title>
        <authorList>
            <person name="Lu L."/>
            <person name="Lai Q."/>
            <person name="Shao Z."/>
            <person name="Qian P."/>
        </authorList>
    </citation>
    <scope>NUCLEOTIDE SEQUENCE [LARGE SCALE GENOMIC DNA]</scope>
    <source>
        <strain evidence="11 12">MCCC 1A02656</strain>
    </source>
</reference>
<evidence type="ECO:0000256" key="2">
    <source>
        <dbReference type="ARBA" id="ARBA00022448"/>
    </source>
</evidence>
<name>A0A154VI77_9PROT</name>
<keyword evidence="4" id="KW-0547">Nucleotide-binding</keyword>
<dbReference type="InterPro" id="IPR003439">
    <property type="entry name" value="ABC_transporter-like_ATP-bd"/>
</dbReference>
<feature type="transmembrane region" description="Helical" evidence="8">
    <location>
        <begin position="242"/>
        <end position="264"/>
    </location>
</feature>
<dbReference type="PROSITE" id="PS50929">
    <property type="entry name" value="ABC_TM1F"/>
    <property type="match status" value="1"/>
</dbReference>
<dbReference type="RefSeq" id="WP_067559905.1">
    <property type="nucleotide sequence ID" value="NZ_LPXN01000161.1"/>
</dbReference>
<evidence type="ECO:0000259" key="10">
    <source>
        <dbReference type="PROSITE" id="PS50929"/>
    </source>
</evidence>
<feature type="transmembrane region" description="Helical" evidence="8">
    <location>
        <begin position="125"/>
        <end position="146"/>
    </location>
</feature>
<dbReference type="Pfam" id="PF00005">
    <property type="entry name" value="ABC_tran"/>
    <property type="match status" value="1"/>
</dbReference>
<evidence type="ECO:0000256" key="3">
    <source>
        <dbReference type="ARBA" id="ARBA00022692"/>
    </source>
</evidence>
<organism evidence="11 12">
    <name type="scientific">Oceanibaculum pacificum</name>
    <dbReference type="NCBI Taxonomy" id="580166"/>
    <lineage>
        <taxon>Bacteria</taxon>
        <taxon>Pseudomonadati</taxon>
        <taxon>Pseudomonadota</taxon>
        <taxon>Alphaproteobacteria</taxon>
        <taxon>Rhodospirillales</taxon>
        <taxon>Oceanibaculaceae</taxon>
        <taxon>Oceanibaculum</taxon>
    </lineage>
</organism>
<feature type="transmembrane region" description="Helical" evidence="8">
    <location>
        <begin position="152"/>
        <end position="173"/>
    </location>
</feature>
<dbReference type="InterPro" id="IPR027417">
    <property type="entry name" value="P-loop_NTPase"/>
</dbReference>
<evidence type="ECO:0000256" key="7">
    <source>
        <dbReference type="ARBA" id="ARBA00023136"/>
    </source>
</evidence>
<keyword evidence="5" id="KW-0067">ATP-binding</keyword>
<keyword evidence="2" id="KW-0813">Transport</keyword>
<feature type="domain" description="ABC transmembrane type-1" evidence="10">
    <location>
        <begin position="24"/>
        <end position="298"/>
    </location>
</feature>
<keyword evidence="7 8" id="KW-0472">Membrane</keyword>
<accession>A0A154VI77</accession>
<keyword evidence="12" id="KW-1185">Reference proteome</keyword>
<dbReference type="Proteomes" id="UP000076400">
    <property type="component" value="Unassembled WGS sequence"/>
</dbReference>
<feature type="transmembrane region" description="Helical" evidence="8">
    <location>
        <begin position="276"/>
        <end position="295"/>
    </location>
</feature>
<dbReference type="InterPro" id="IPR011527">
    <property type="entry name" value="ABC1_TM_dom"/>
</dbReference>
<evidence type="ECO:0000313" key="12">
    <source>
        <dbReference type="Proteomes" id="UP000076400"/>
    </source>
</evidence>
<dbReference type="Gene3D" id="1.20.1560.10">
    <property type="entry name" value="ABC transporter type 1, transmembrane domain"/>
    <property type="match status" value="1"/>
</dbReference>
<feature type="transmembrane region" description="Helical" evidence="8">
    <location>
        <begin position="21"/>
        <end position="42"/>
    </location>
</feature>
<dbReference type="PANTHER" id="PTHR24223">
    <property type="entry name" value="ATP-BINDING CASSETTE SUB-FAMILY C"/>
    <property type="match status" value="1"/>
</dbReference>
<evidence type="ECO:0000256" key="6">
    <source>
        <dbReference type="ARBA" id="ARBA00022989"/>
    </source>
</evidence>
<keyword evidence="6 8" id="KW-1133">Transmembrane helix</keyword>
<proteinExistence type="predicted"/>
<dbReference type="Gene3D" id="3.40.50.300">
    <property type="entry name" value="P-loop containing nucleotide triphosphate hydrolases"/>
    <property type="match status" value="1"/>
</dbReference>
<feature type="transmembrane region" description="Helical" evidence="8">
    <location>
        <begin position="54"/>
        <end position="72"/>
    </location>
</feature>
<feature type="domain" description="ABC transporter" evidence="9">
    <location>
        <begin position="337"/>
        <end position="549"/>
    </location>
</feature>
<dbReference type="PROSITE" id="PS50893">
    <property type="entry name" value="ABC_TRANSPORTER_2"/>
    <property type="match status" value="1"/>
</dbReference>
<dbReference type="GO" id="GO:0016887">
    <property type="term" value="F:ATP hydrolysis activity"/>
    <property type="evidence" value="ECO:0007669"/>
    <property type="project" value="InterPro"/>
</dbReference>
<dbReference type="EMBL" id="LPXN01000161">
    <property type="protein sequence ID" value="KZD01006.1"/>
    <property type="molecule type" value="Genomic_DNA"/>
</dbReference>
<dbReference type="STRING" id="580166.AUP43_14170"/>
<dbReference type="SUPFAM" id="SSF90123">
    <property type="entry name" value="ABC transporter transmembrane region"/>
    <property type="match status" value="1"/>
</dbReference>
<dbReference type="GO" id="GO:1904680">
    <property type="term" value="F:peptide transmembrane transporter activity"/>
    <property type="evidence" value="ECO:0007669"/>
    <property type="project" value="InterPro"/>
</dbReference>
<dbReference type="OrthoDB" id="9760776at2"/>
<dbReference type="SMART" id="SM00382">
    <property type="entry name" value="AAA"/>
    <property type="match status" value="1"/>
</dbReference>
<evidence type="ECO:0008006" key="13">
    <source>
        <dbReference type="Google" id="ProtNLM"/>
    </source>
</evidence>
<evidence type="ECO:0000256" key="1">
    <source>
        <dbReference type="ARBA" id="ARBA00004651"/>
    </source>
</evidence>
<evidence type="ECO:0000259" key="9">
    <source>
        <dbReference type="PROSITE" id="PS50893"/>
    </source>
</evidence>
<sequence length="550" mass="61646">MRDLQPLAMFRFLVARSGKSQRSLIVLIFFSGLSSGMLLGVANHAADMAADGTVSVLMAVLFLATLLIYVTAKRQALTHAAVTAERAIRDLRISLADKIRHSELEFLEGTGKGDIYARLSQDANMIAQCVPAIFNGYQSIVVIVAALAYIAYISLTAALVTTAILGMAVWIFARRYRESLDTIAKAIAKEGEFFDSLSHLIEGFKEIKINHAKNDAVFGRLATISRQTEALMSTVATKHMHLLVLAQTFVFLILAIFVFVLPGLEYSQPETVLKLTASLLFMVAPIEIVLMAWHFQIKAQVSIASIERLERLISQSQDTEVRTGKNDPAHFADFSLLRLQQAAFSYRRSESHFHIGPLDIDIPRGSRTFIIGGNGSGKSTLLKLLTGLYPLESGAIRVDDSIIGPYSIAAYRELFTCVFSDFHLFDRLYGLERPDPEEVNRLLDWMELSDKTFYHDGRFTDLDLSTGQRKRLALIVALLEDKPIYVFDEWAADQDPEFRVRFYEEIVPDLIARGKTVIAITHDDRWFHSCDQLLKLEYGKLVSAERPARD</sequence>
<dbReference type="InterPro" id="IPR036640">
    <property type="entry name" value="ABC1_TM_sf"/>
</dbReference>
<comment type="subcellular location">
    <subcellularLocation>
        <location evidence="1">Cell membrane</location>
        <topology evidence="1">Multi-pass membrane protein</topology>
    </subcellularLocation>
</comment>
<dbReference type="PANTHER" id="PTHR24223:SF330">
    <property type="entry name" value="ATP-BINDING CASSETTE SUB-FAMILY C MEMBER 10"/>
    <property type="match status" value="1"/>
</dbReference>
<dbReference type="GO" id="GO:0005524">
    <property type="term" value="F:ATP binding"/>
    <property type="evidence" value="ECO:0007669"/>
    <property type="project" value="UniProtKB-KW"/>
</dbReference>
<dbReference type="Pfam" id="PF00664">
    <property type="entry name" value="ABC_membrane"/>
    <property type="match status" value="1"/>
</dbReference>
<evidence type="ECO:0000256" key="5">
    <source>
        <dbReference type="ARBA" id="ARBA00022840"/>
    </source>
</evidence>
<dbReference type="GO" id="GO:0005886">
    <property type="term" value="C:plasma membrane"/>
    <property type="evidence" value="ECO:0007669"/>
    <property type="project" value="UniProtKB-SubCell"/>
</dbReference>
<dbReference type="GO" id="GO:0140359">
    <property type="term" value="F:ABC-type transporter activity"/>
    <property type="evidence" value="ECO:0007669"/>
    <property type="project" value="InterPro"/>
</dbReference>
<comment type="caution">
    <text evidence="11">The sequence shown here is derived from an EMBL/GenBank/DDBJ whole genome shotgun (WGS) entry which is preliminary data.</text>
</comment>
<evidence type="ECO:0000313" key="11">
    <source>
        <dbReference type="EMBL" id="KZD01006.1"/>
    </source>
</evidence>
<dbReference type="InterPro" id="IPR005898">
    <property type="entry name" value="Cyc_pep_transpt_SyrD/YojI"/>
</dbReference>
<dbReference type="SUPFAM" id="SSF52540">
    <property type="entry name" value="P-loop containing nucleoside triphosphate hydrolases"/>
    <property type="match status" value="1"/>
</dbReference>
<dbReference type="InterPro" id="IPR050173">
    <property type="entry name" value="ABC_transporter_C-like"/>
</dbReference>
<dbReference type="GO" id="GO:0015833">
    <property type="term" value="P:peptide transport"/>
    <property type="evidence" value="ECO:0007669"/>
    <property type="project" value="InterPro"/>
</dbReference>
<dbReference type="InterPro" id="IPR003593">
    <property type="entry name" value="AAA+_ATPase"/>
</dbReference>
<evidence type="ECO:0000256" key="4">
    <source>
        <dbReference type="ARBA" id="ARBA00022741"/>
    </source>
</evidence>